<dbReference type="RefSeq" id="WP_050668465.1">
    <property type="nucleotide sequence ID" value="NZ_LAIR01000002.1"/>
</dbReference>
<dbReference type="EMBL" id="LAIR01000002">
    <property type="protein sequence ID" value="KNX36228.1"/>
    <property type="molecule type" value="Genomic_DNA"/>
</dbReference>
<dbReference type="Pfam" id="PF16655">
    <property type="entry name" value="PhoD_N"/>
    <property type="match status" value="1"/>
</dbReference>
<dbReference type="InterPro" id="IPR038607">
    <property type="entry name" value="PhoD-like_sf"/>
</dbReference>
<feature type="domain" description="PhoD-like phosphatase metallophosphatase" evidence="2">
    <location>
        <begin position="157"/>
        <end position="490"/>
    </location>
</feature>
<evidence type="ECO:0000313" key="5">
    <source>
        <dbReference type="Proteomes" id="UP000037397"/>
    </source>
</evidence>
<dbReference type="Proteomes" id="UP000037397">
    <property type="component" value="Unassembled WGS sequence"/>
</dbReference>
<proteinExistence type="predicted"/>
<dbReference type="PROSITE" id="PS51318">
    <property type="entry name" value="TAT"/>
    <property type="match status" value="1"/>
</dbReference>
<dbReference type="InterPro" id="IPR032093">
    <property type="entry name" value="PhoD_N"/>
</dbReference>
<feature type="chain" id="PRO_5005562943" evidence="1">
    <location>
        <begin position="37"/>
        <end position="525"/>
    </location>
</feature>
<dbReference type="Gene3D" id="2.60.40.380">
    <property type="entry name" value="Purple acid phosphatase-like, N-terminal"/>
    <property type="match status" value="1"/>
</dbReference>
<protein>
    <submittedName>
        <fullName evidence="4">Alkaline phosphatase</fullName>
    </submittedName>
</protein>
<dbReference type="InterPro" id="IPR052900">
    <property type="entry name" value="Phospholipid_Metab_Enz"/>
</dbReference>
<accession>A0A0L6CFC4</accession>
<dbReference type="PATRIC" id="fig|1631356.3.peg.381"/>
<dbReference type="CDD" id="cd07389">
    <property type="entry name" value="MPP_PhoD"/>
    <property type="match status" value="1"/>
</dbReference>
<comment type="caution">
    <text evidence="4">The sequence shown here is derived from an EMBL/GenBank/DDBJ whole genome shotgun (WGS) entry which is preliminary data.</text>
</comment>
<dbReference type="InterPro" id="IPR006311">
    <property type="entry name" value="TAT_signal"/>
</dbReference>
<evidence type="ECO:0000259" key="3">
    <source>
        <dbReference type="Pfam" id="PF16655"/>
    </source>
</evidence>
<evidence type="ECO:0000313" key="4">
    <source>
        <dbReference type="EMBL" id="KNX36228.1"/>
    </source>
</evidence>
<evidence type="ECO:0000256" key="1">
    <source>
        <dbReference type="SAM" id="SignalP"/>
    </source>
</evidence>
<name>A0A0L6CFC4_9MICO</name>
<feature type="signal peptide" evidence="1">
    <location>
        <begin position="1"/>
        <end position="36"/>
    </location>
</feature>
<sequence length="525" mass="57458">MSGPNDPNLSRRGLLGLGAAAAAAPLLTSASSPAQGAPVPRGLFSLGVASGDPLPDGFVLWTRLAPEPLAPDGAAGMPPHSVPVQWQVATDPSFRSVARRGTTVATPQWNHSVHVDVQGLQPGREYWYRFRAAGQISTVGRAVTAPAVGAAVGALSFAFASCQNYPEGYFTAFGDIALQDLDLIVHLGDYIYEGAGASAIGRSHLPTHEVFSLADYRIRHTQYRTDPDLQLAHAHAPWIAILDDHEVENDWAGDISQPDNEPDQDPVVFRQRRAAAYQAYWENMPMRRASRPSGPEMRLFRSFTYGDLLHLDVLDTRRYRDDQILGCAEPCDARWDPNRQMLGEQQEAWLLDSLGRSQARWNVLGNQVYMSDSDHTAGPGESYSTDTWANYAGARQRLFAGLRDREVDNFVVITGDAHRSVAGDLLADFRDDASAVVGAEFLGTSISSGGNGSDQDALGKVWLDENPYMKFHNKQRGYQVCRLDHRELVTEYRVIDQVTRPGGTVTTRAKAYVEAGRPGVAQIES</sequence>
<evidence type="ECO:0000259" key="2">
    <source>
        <dbReference type="Pfam" id="PF09423"/>
    </source>
</evidence>
<dbReference type="InterPro" id="IPR029052">
    <property type="entry name" value="Metallo-depent_PP-like"/>
</dbReference>
<dbReference type="InterPro" id="IPR018946">
    <property type="entry name" value="PhoD-like_MPP"/>
</dbReference>
<feature type="domain" description="Phospholipase D N-terminal" evidence="3">
    <location>
        <begin position="46"/>
        <end position="144"/>
    </location>
</feature>
<keyword evidence="1" id="KW-0732">Signal</keyword>
<dbReference type="OrthoDB" id="3497025at2"/>
<reference evidence="5" key="1">
    <citation type="submission" date="2015-03" db="EMBL/GenBank/DDBJ databases">
        <title>Luteipulveratus halotolerans sp. nov., a novel actinobacterium (Dermacoccaceae) from Sarawak, Malaysia.</title>
        <authorList>
            <person name="Juboi H."/>
            <person name="Basik A."/>
            <person name="Shamsul S.S."/>
            <person name="Arnold P."/>
            <person name="Schmitt E.K."/>
            <person name="Sanglier J.-J."/>
            <person name="Yeo T."/>
        </authorList>
    </citation>
    <scope>NUCLEOTIDE SEQUENCE [LARGE SCALE GENOMIC DNA]</scope>
    <source>
        <strain evidence="5">C296001</strain>
    </source>
</reference>
<dbReference type="PANTHER" id="PTHR43606:SF2">
    <property type="entry name" value="ALKALINE PHOSPHATASE FAMILY PROTEIN (AFU_ORTHOLOGUE AFUA_5G03860)"/>
    <property type="match status" value="1"/>
</dbReference>
<dbReference type="Gene3D" id="3.60.21.70">
    <property type="entry name" value="PhoD-like phosphatase"/>
    <property type="match status" value="1"/>
</dbReference>
<gene>
    <name evidence="4" type="ORF">VV01_02235</name>
</gene>
<dbReference type="SUPFAM" id="SSF56300">
    <property type="entry name" value="Metallo-dependent phosphatases"/>
    <property type="match status" value="1"/>
</dbReference>
<dbReference type="Pfam" id="PF09423">
    <property type="entry name" value="PhoD"/>
    <property type="match status" value="1"/>
</dbReference>
<dbReference type="STRING" id="1631356.VV01_02235"/>
<keyword evidence="5" id="KW-1185">Reference proteome</keyword>
<organism evidence="4 5">
    <name type="scientific">Luteipulveratus halotolerans</name>
    <dbReference type="NCBI Taxonomy" id="1631356"/>
    <lineage>
        <taxon>Bacteria</taxon>
        <taxon>Bacillati</taxon>
        <taxon>Actinomycetota</taxon>
        <taxon>Actinomycetes</taxon>
        <taxon>Micrococcales</taxon>
        <taxon>Dermacoccaceae</taxon>
        <taxon>Luteipulveratus</taxon>
    </lineage>
</organism>
<dbReference type="AlphaFoldDB" id="A0A0L6CFC4"/>
<dbReference type="PANTHER" id="PTHR43606">
    <property type="entry name" value="PHOSPHATASE, PUTATIVE (AFU_ORTHOLOGUE AFUA_6G08710)-RELATED"/>
    <property type="match status" value="1"/>
</dbReference>